<dbReference type="EMBL" id="CP012621">
    <property type="protein sequence ID" value="ATG73272.1"/>
    <property type="molecule type" value="Genomic_DNA"/>
</dbReference>
<accession>A0A291HMF3</accession>
<dbReference type="KEGG" id="zdf:AN401_04845"/>
<dbReference type="Proteomes" id="UP000217763">
    <property type="component" value="Chromosome"/>
</dbReference>
<protein>
    <submittedName>
        <fullName evidence="1">Uncharacterized protein</fullName>
    </submittedName>
</protein>
<keyword evidence="2" id="KW-1185">Reference proteome</keyword>
<dbReference type="AlphaFoldDB" id="A0A291HMF3"/>
<sequence>MHDWQSAFIQQFQLQPDAGRLRLVVARTPYALRLGAQSLAVGGKGAETPYYRETDNVAMLVANWAKMEPGMEVLLSLLAGRPQRGWAIAAWLADSGVSPLAFADFLHARCGVLLANRRTREGDQKARLQQLLRAEQRPVSLLFAGEDACRDFFDDETPAVPFGVAIHPGSADLGLERDARLMLHHWYKADGQEMLISGPDFSLDHFRVLAPAGQG</sequence>
<dbReference type="RefSeq" id="WP_096778675.1">
    <property type="nucleotide sequence ID" value="NZ_CP012621.1"/>
</dbReference>
<evidence type="ECO:0000313" key="1">
    <source>
        <dbReference type="EMBL" id="ATG73272.1"/>
    </source>
</evidence>
<reference evidence="2" key="1">
    <citation type="submission" date="2015-09" db="EMBL/GenBank/DDBJ databases">
        <authorList>
            <person name="Shao Z."/>
            <person name="Wang L."/>
        </authorList>
    </citation>
    <scope>NUCLEOTIDE SEQUENCE [LARGE SCALE GENOMIC DNA]</scope>
    <source>
        <strain evidence="2">F13-1</strain>
    </source>
</reference>
<organism evidence="1 2">
    <name type="scientific">Zobellella denitrificans</name>
    <dbReference type="NCBI Taxonomy" id="347534"/>
    <lineage>
        <taxon>Bacteria</taxon>
        <taxon>Pseudomonadati</taxon>
        <taxon>Pseudomonadota</taxon>
        <taxon>Gammaproteobacteria</taxon>
        <taxon>Aeromonadales</taxon>
        <taxon>Aeromonadaceae</taxon>
        <taxon>Zobellella</taxon>
    </lineage>
</organism>
<name>A0A291HMF3_9GAMM</name>
<proteinExistence type="predicted"/>
<evidence type="ECO:0000313" key="2">
    <source>
        <dbReference type="Proteomes" id="UP000217763"/>
    </source>
</evidence>
<gene>
    <name evidence="1" type="ORF">AN401_04845</name>
</gene>